<dbReference type="Proteomes" id="UP000823775">
    <property type="component" value="Unassembled WGS sequence"/>
</dbReference>
<reference evidence="2 3" key="1">
    <citation type="journal article" date="2021" name="BMC Genomics">
        <title>Datura genome reveals duplications of psychoactive alkaloid biosynthetic genes and high mutation rate following tissue culture.</title>
        <authorList>
            <person name="Rajewski A."/>
            <person name="Carter-House D."/>
            <person name="Stajich J."/>
            <person name="Litt A."/>
        </authorList>
    </citation>
    <scope>NUCLEOTIDE SEQUENCE [LARGE SCALE GENOMIC DNA]</scope>
    <source>
        <strain evidence="2">AR-01</strain>
    </source>
</reference>
<dbReference type="EMBL" id="JACEIK010040545">
    <property type="protein sequence ID" value="MCE5166974.1"/>
    <property type="molecule type" value="Genomic_DNA"/>
</dbReference>
<evidence type="ECO:0000313" key="2">
    <source>
        <dbReference type="EMBL" id="MCE5166974.1"/>
    </source>
</evidence>
<organism evidence="2 3">
    <name type="scientific">Datura stramonium</name>
    <name type="common">Jimsonweed</name>
    <name type="synonym">Common thornapple</name>
    <dbReference type="NCBI Taxonomy" id="4076"/>
    <lineage>
        <taxon>Eukaryota</taxon>
        <taxon>Viridiplantae</taxon>
        <taxon>Streptophyta</taxon>
        <taxon>Embryophyta</taxon>
        <taxon>Tracheophyta</taxon>
        <taxon>Spermatophyta</taxon>
        <taxon>Magnoliopsida</taxon>
        <taxon>eudicotyledons</taxon>
        <taxon>Gunneridae</taxon>
        <taxon>Pentapetalae</taxon>
        <taxon>asterids</taxon>
        <taxon>lamiids</taxon>
        <taxon>Solanales</taxon>
        <taxon>Solanaceae</taxon>
        <taxon>Solanoideae</taxon>
        <taxon>Datureae</taxon>
        <taxon>Datura</taxon>
    </lineage>
</organism>
<feature type="region of interest" description="Disordered" evidence="1">
    <location>
        <begin position="84"/>
        <end position="115"/>
    </location>
</feature>
<protein>
    <submittedName>
        <fullName evidence="2">Uncharacterized protein</fullName>
    </submittedName>
</protein>
<feature type="compositionally biased region" description="Basic and acidic residues" evidence="1">
    <location>
        <begin position="104"/>
        <end position="115"/>
    </location>
</feature>
<proteinExistence type="predicted"/>
<name>A0ABS8YAG1_DATST</name>
<feature type="non-terminal residue" evidence="2">
    <location>
        <position position="115"/>
    </location>
</feature>
<comment type="caution">
    <text evidence="2">The sequence shown here is derived from an EMBL/GenBank/DDBJ whole genome shotgun (WGS) entry which is preliminary data.</text>
</comment>
<evidence type="ECO:0000313" key="3">
    <source>
        <dbReference type="Proteomes" id="UP000823775"/>
    </source>
</evidence>
<gene>
    <name evidence="2" type="ORF">HAX54_031963</name>
</gene>
<sequence>MNCILNREEQIPIDYDDDLMGDEDGYSAHYSAVTTCSGRVLHSKPNKHMGANIINEYETSPDHVLVNEEVVVGNSIEEEAKDEVVELSMPSPQTPNPAPPFPERLMKKNDDAKLA</sequence>
<keyword evidence="3" id="KW-1185">Reference proteome</keyword>
<feature type="compositionally biased region" description="Pro residues" evidence="1">
    <location>
        <begin position="92"/>
        <end position="102"/>
    </location>
</feature>
<accession>A0ABS8YAG1</accession>
<evidence type="ECO:0000256" key="1">
    <source>
        <dbReference type="SAM" id="MobiDB-lite"/>
    </source>
</evidence>